<dbReference type="InterPro" id="IPR029131">
    <property type="entry name" value="HAUS5"/>
</dbReference>
<proteinExistence type="predicted"/>
<dbReference type="PANTHER" id="PTHR28588:SF1">
    <property type="entry name" value="HAUS AUGMIN-LIKE COMPLEX SUBUNIT 5"/>
    <property type="match status" value="1"/>
</dbReference>
<dbReference type="PANTHER" id="PTHR28588">
    <property type="entry name" value="HAUS AUGMIN-LIKE COMPLEX SUBUNIT 5"/>
    <property type="match status" value="1"/>
</dbReference>
<dbReference type="RefSeq" id="XP_031427496.1">
    <property type="nucleotide sequence ID" value="XM_031571636.2"/>
</dbReference>
<dbReference type="AlphaFoldDB" id="A0A6P8FVM1"/>
<dbReference type="GO" id="GO:0051225">
    <property type="term" value="P:spindle assembly"/>
    <property type="evidence" value="ECO:0007669"/>
    <property type="project" value="InterPro"/>
</dbReference>
<dbReference type="Pfam" id="PF14817">
    <property type="entry name" value="HAUS5"/>
    <property type="match status" value="1"/>
</dbReference>
<feature type="coiled-coil region" evidence="1">
    <location>
        <begin position="78"/>
        <end position="112"/>
    </location>
</feature>
<protein>
    <submittedName>
        <fullName evidence="4">HAUS augmin-like complex subunit 5</fullName>
    </submittedName>
</protein>
<sequence>MVDRDLKRWAIKEFNYPSNKLPPDRCLRKICAGQRSSIWKYVTQRVLKEKKVEIRRRNVNWYKRLEDDELTTVEAVRKREIQREIKELKAQIHKQDSTIKEAEEDLQRNEKACSESWSRHEERGRRELLLRSFLQRCGDVRRSLTDHTEPFREQRRALEQHLSKGEVELSFDMSEGGDSLNVEPLVMHEVRKLCEDRVQFLRSVQAEAEDEDEQSKDAAFLDYLTPAQREAVYKDWLNAVKAFLQTHPPRHVLSAFYVLTYQQQRAHQQPPASEGGNAPAKHRSQDEQKKDENRPSLKTLFQAAWAEAERSVVELTQTRSRTQEVRNAIRVLLNEEMMLLDEQDHHKHSALSQRLQRVCKAAERRSIQEQCAQIEAQALQMERDAHSLREQQKGILGLRRTVANRQEKVRELITAISLLQKELIHMHSEIRQFLKANLFPLYGEIIELIGSLSNYVFMETRQFGSVSMAALDCRELNGDQKVPACELSIYRINSPRYVKLCNSLDFPLYKAPAELLSHVALQRVLLRRRRNALLLLSSSTAAVCKAITQLPVPDCKALLEKVQSVDDDLQRTVLPRAAEALSHCNKGLDSCSQAKTATKHWWEQPAQFALPEMCVEGKTLLQWLYRWQRATKKHEV</sequence>
<reference evidence="4" key="1">
    <citation type="submission" date="2025-08" db="UniProtKB">
        <authorList>
            <consortium name="RefSeq"/>
        </authorList>
    </citation>
    <scope>IDENTIFICATION</scope>
</reference>
<organism evidence="3 4">
    <name type="scientific">Clupea harengus</name>
    <name type="common">Atlantic herring</name>
    <dbReference type="NCBI Taxonomy" id="7950"/>
    <lineage>
        <taxon>Eukaryota</taxon>
        <taxon>Metazoa</taxon>
        <taxon>Chordata</taxon>
        <taxon>Craniata</taxon>
        <taxon>Vertebrata</taxon>
        <taxon>Euteleostomi</taxon>
        <taxon>Actinopterygii</taxon>
        <taxon>Neopterygii</taxon>
        <taxon>Teleostei</taxon>
        <taxon>Clupei</taxon>
        <taxon>Clupeiformes</taxon>
        <taxon>Clupeoidei</taxon>
        <taxon>Clupeidae</taxon>
        <taxon>Clupea</taxon>
    </lineage>
</organism>
<evidence type="ECO:0000256" key="2">
    <source>
        <dbReference type="SAM" id="MobiDB-lite"/>
    </source>
</evidence>
<dbReference type="GO" id="GO:0007098">
    <property type="term" value="P:centrosome cycle"/>
    <property type="evidence" value="ECO:0007669"/>
    <property type="project" value="TreeGrafter"/>
</dbReference>
<dbReference type="Proteomes" id="UP000515152">
    <property type="component" value="Chromosome 8"/>
</dbReference>
<dbReference type="OrthoDB" id="2019614at2759"/>
<dbReference type="GO" id="GO:0005813">
    <property type="term" value="C:centrosome"/>
    <property type="evidence" value="ECO:0007669"/>
    <property type="project" value="TreeGrafter"/>
</dbReference>
<keyword evidence="1" id="KW-0175">Coiled coil</keyword>
<evidence type="ECO:0000256" key="1">
    <source>
        <dbReference type="SAM" id="Coils"/>
    </source>
</evidence>
<accession>A0A6P8FVM1</accession>
<keyword evidence="3" id="KW-1185">Reference proteome</keyword>
<evidence type="ECO:0000313" key="4">
    <source>
        <dbReference type="RefSeq" id="XP_031427496.1"/>
    </source>
</evidence>
<dbReference type="GO" id="GO:0070652">
    <property type="term" value="C:HAUS complex"/>
    <property type="evidence" value="ECO:0007669"/>
    <property type="project" value="InterPro"/>
</dbReference>
<feature type="region of interest" description="Disordered" evidence="2">
    <location>
        <begin position="265"/>
        <end position="295"/>
    </location>
</feature>
<name>A0A6P8FVM1_CLUHA</name>
<dbReference type="KEGG" id="char:105907385"/>
<dbReference type="CTD" id="23354"/>
<feature type="coiled-coil region" evidence="1">
    <location>
        <begin position="364"/>
        <end position="391"/>
    </location>
</feature>
<dbReference type="GeneID" id="105907385"/>
<evidence type="ECO:0000313" key="3">
    <source>
        <dbReference type="Proteomes" id="UP000515152"/>
    </source>
</evidence>
<feature type="compositionally biased region" description="Basic and acidic residues" evidence="2">
    <location>
        <begin position="283"/>
        <end position="295"/>
    </location>
</feature>
<gene>
    <name evidence="4" type="primary">haus5</name>
</gene>